<dbReference type="InterPro" id="IPR050873">
    <property type="entry name" value="V-ATPase_V0D/AC39_subunit"/>
</dbReference>
<name>A0A0X8F769_9LACT</name>
<comment type="caution">
    <text evidence="3">The sequence shown here is derived from an EMBL/GenBank/DDBJ whole genome shotgun (WGS) entry which is preliminary data.</text>
</comment>
<organism evidence="3 4">
    <name type="scientific">Aerococcus christensenii</name>
    <dbReference type="NCBI Taxonomy" id="87541"/>
    <lineage>
        <taxon>Bacteria</taxon>
        <taxon>Bacillati</taxon>
        <taxon>Bacillota</taxon>
        <taxon>Bacilli</taxon>
        <taxon>Lactobacillales</taxon>
        <taxon>Aerococcaceae</taxon>
        <taxon>Aerococcus</taxon>
    </lineage>
</organism>
<accession>A0A0X8F769</accession>
<gene>
    <name evidence="3" type="ORF">HMPREF3187_01054</name>
</gene>
<dbReference type="Gene3D" id="1.10.132.50">
    <property type="entry name" value="ATP synthase (C/AC39) subunit, domain 3"/>
    <property type="match status" value="2"/>
</dbReference>
<dbReference type="AlphaFoldDB" id="A0A0X8F769"/>
<dbReference type="Proteomes" id="UP000070422">
    <property type="component" value="Unassembled WGS sequence"/>
</dbReference>
<dbReference type="GO" id="GO:0046961">
    <property type="term" value="F:proton-transporting ATPase activity, rotational mechanism"/>
    <property type="evidence" value="ECO:0007669"/>
    <property type="project" value="InterPro"/>
</dbReference>
<evidence type="ECO:0000256" key="2">
    <source>
        <dbReference type="ARBA" id="ARBA00023065"/>
    </source>
</evidence>
<dbReference type="OrthoDB" id="9816136at2"/>
<dbReference type="InterPro" id="IPR002843">
    <property type="entry name" value="ATPase_V0-cplx_csu/dsu"/>
</dbReference>
<dbReference type="PANTHER" id="PTHR38682">
    <property type="entry name" value="V-TYPE ATP SYNTHASE SUBUNIT C"/>
    <property type="match status" value="1"/>
</dbReference>
<keyword evidence="1" id="KW-0813">Transport</keyword>
<dbReference type="Pfam" id="PF01992">
    <property type="entry name" value="vATP-synt_AC39"/>
    <property type="match status" value="1"/>
</dbReference>
<dbReference type="InterPro" id="IPR036079">
    <property type="entry name" value="ATPase_csu/dsu_sf"/>
</dbReference>
<dbReference type="InterPro" id="IPR044911">
    <property type="entry name" value="V-type_ATPase_csu/dsu_dom_3"/>
</dbReference>
<dbReference type="PANTHER" id="PTHR38682:SF1">
    <property type="entry name" value="V-TYPE ATP SYNTHASE SUBUNIT C"/>
    <property type="match status" value="1"/>
</dbReference>
<keyword evidence="2" id="KW-0406">Ion transport</keyword>
<protein>
    <submittedName>
        <fullName evidence="3">Putative ATP synthase, subunit C</fullName>
    </submittedName>
</protein>
<sequence length="342" mass="40375">MSNYIAINTKIKAMRKNLCLDRKDFEEDYSVSNLQELYRLIDQLPSYHAVLSRKGNHYQENPNSFINVLQQGLISDFLKIYRFADLTQRKALKLYGIRFEARFIARILRHLEKEKSVQLVVGPYTDYLEECRNFKIGQLLTATTIEGAIDSFSETDYRPFFEQFSEYFHANSYDHYIISTAFDQYCSLLVWKKARQAFSPKELNAFKKLYGIRMDLANIRTIYRLKFLYHADENYIRAQLFDPSHYLNESSLNTLLSSQDETSFMNHLNLLGFENLFTSDDALTRSERQHNYLANLQKRLSKALPHSILPLLTYLEDKEKEAHLFEQIMEEVAYKVDDPTYV</sequence>
<dbReference type="RefSeq" id="WP_060776150.1">
    <property type="nucleotide sequence ID" value="NZ_CP014159.1"/>
</dbReference>
<reference evidence="3 4" key="1">
    <citation type="submission" date="2016-01" db="EMBL/GenBank/DDBJ databases">
        <authorList>
            <person name="Oliw E.H."/>
        </authorList>
    </citation>
    <scope>NUCLEOTIDE SEQUENCE [LARGE SCALE GENOMIC DNA]</scope>
    <source>
        <strain evidence="3 4">KA00635</strain>
    </source>
</reference>
<evidence type="ECO:0000313" key="3">
    <source>
        <dbReference type="EMBL" id="KXB36037.1"/>
    </source>
</evidence>
<dbReference type="EMBL" id="LSCQ01000050">
    <property type="protein sequence ID" value="KXB36037.1"/>
    <property type="molecule type" value="Genomic_DNA"/>
</dbReference>
<evidence type="ECO:0000313" key="4">
    <source>
        <dbReference type="Proteomes" id="UP000070422"/>
    </source>
</evidence>
<proteinExistence type="predicted"/>
<evidence type="ECO:0000256" key="1">
    <source>
        <dbReference type="ARBA" id="ARBA00022448"/>
    </source>
</evidence>
<dbReference type="SUPFAM" id="SSF103486">
    <property type="entry name" value="V-type ATP synthase subunit C"/>
    <property type="match status" value="1"/>
</dbReference>
<dbReference type="PATRIC" id="fig|87541.4.peg.1045"/>
<dbReference type="STRING" id="87541.AWM71_00350"/>
<dbReference type="KEGG" id="acg:AWM71_00350"/>